<evidence type="ECO:0000256" key="2">
    <source>
        <dbReference type="SAM" id="SignalP"/>
    </source>
</evidence>
<dbReference type="Proteomes" id="UP001162164">
    <property type="component" value="Unassembled WGS sequence"/>
</dbReference>
<keyword evidence="1" id="KW-0456">Lyase</keyword>
<feature type="chain" id="PRO_5045121131" description="Adenylosuccinate lyase C-terminal domain-containing protein" evidence="2">
    <location>
        <begin position="22"/>
        <end position="178"/>
    </location>
</feature>
<keyword evidence="5" id="KW-1185">Reference proteome</keyword>
<dbReference type="SUPFAM" id="SSF48557">
    <property type="entry name" value="L-aspartase-like"/>
    <property type="match status" value="1"/>
</dbReference>
<dbReference type="EMBL" id="JAPWTJ010000284">
    <property type="protein sequence ID" value="KAJ8980128.1"/>
    <property type="molecule type" value="Genomic_DNA"/>
</dbReference>
<dbReference type="PANTHER" id="PTHR43172:SF1">
    <property type="entry name" value="ADENYLOSUCCINATE LYASE"/>
    <property type="match status" value="1"/>
</dbReference>
<dbReference type="Gene3D" id="1.10.40.30">
    <property type="entry name" value="Fumarase/aspartase (C-terminal domain)"/>
    <property type="match status" value="1"/>
</dbReference>
<reference evidence="4" key="1">
    <citation type="journal article" date="2023" name="Insect Mol. Biol.">
        <title>Genome sequencing provides insights into the evolution of gene families encoding plant cell wall-degrading enzymes in longhorned beetles.</title>
        <authorList>
            <person name="Shin N.R."/>
            <person name="Okamura Y."/>
            <person name="Kirsch R."/>
            <person name="Pauchet Y."/>
        </authorList>
    </citation>
    <scope>NUCLEOTIDE SEQUENCE</scope>
    <source>
        <strain evidence="4">MMC_N1</strain>
    </source>
</reference>
<dbReference type="SMART" id="SM00998">
    <property type="entry name" value="ADSL_C"/>
    <property type="match status" value="1"/>
</dbReference>
<keyword evidence="2" id="KW-0732">Signal</keyword>
<feature type="domain" description="Adenylosuccinate lyase C-terminal" evidence="3">
    <location>
        <begin position="37"/>
        <end position="121"/>
    </location>
</feature>
<evidence type="ECO:0000259" key="3">
    <source>
        <dbReference type="SMART" id="SM00998"/>
    </source>
</evidence>
<name>A0ABQ9JQ53_9CUCU</name>
<accession>A0ABQ9JQ53</accession>
<dbReference type="InterPro" id="IPR008948">
    <property type="entry name" value="L-Aspartase-like"/>
</dbReference>
<dbReference type="Pfam" id="PF10397">
    <property type="entry name" value="ADSL_C"/>
    <property type="match status" value="1"/>
</dbReference>
<feature type="non-terminal residue" evidence="4">
    <location>
        <position position="178"/>
    </location>
</feature>
<evidence type="ECO:0000256" key="1">
    <source>
        <dbReference type="ARBA" id="ARBA00023239"/>
    </source>
</evidence>
<dbReference type="Gene3D" id="1.20.200.10">
    <property type="entry name" value="Fumarase/aspartase (Central domain)"/>
    <property type="match status" value="1"/>
</dbReference>
<proteinExistence type="predicted"/>
<gene>
    <name evidence="4" type="ORF">NQ317_009187</name>
</gene>
<dbReference type="InterPro" id="IPR019468">
    <property type="entry name" value="AdenyloSucc_lyase_C"/>
</dbReference>
<protein>
    <recommendedName>
        <fullName evidence="3">Adenylosuccinate lyase C-terminal domain-containing protein</fullName>
    </recommendedName>
</protein>
<evidence type="ECO:0000313" key="5">
    <source>
        <dbReference type="Proteomes" id="UP001162164"/>
    </source>
</evidence>
<comment type="caution">
    <text evidence="4">The sequence shown here is derived from an EMBL/GenBank/DDBJ whole genome shotgun (WGS) entry which is preliminary data.</text>
</comment>
<feature type="signal peptide" evidence="2">
    <location>
        <begin position="1"/>
        <end position="21"/>
    </location>
</feature>
<evidence type="ECO:0000313" key="4">
    <source>
        <dbReference type="EMBL" id="KAJ8980128.1"/>
    </source>
</evidence>
<dbReference type="PANTHER" id="PTHR43172">
    <property type="entry name" value="ADENYLOSUCCINATE LYASE"/>
    <property type="match status" value="1"/>
</dbReference>
<organism evidence="4 5">
    <name type="scientific">Molorchus minor</name>
    <dbReference type="NCBI Taxonomy" id="1323400"/>
    <lineage>
        <taxon>Eukaryota</taxon>
        <taxon>Metazoa</taxon>
        <taxon>Ecdysozoa</taxon>
        <taxon>Arthropoda</taxon>
        <taxon>Hexapoda</taxon>
        <taxon>Insecta</taxon>
        <taxon>Pterygota</taxon>
        <taxon>Neoptera</taxon>
        <taxon>Endopterygota</taxon>
        <taxon>Coleoptera</taxon>
        <taxon>Polyphaga</taxon>
        <taxon>Cucujiformia</taxon>
        <taxon>Chrysomeloidea</taxon>
        <taxon>Cerambycidae</taxon>
        <taxon>Lamiinae</taxon>
        <taxon>Monochamini</taxon>
        <taxon>Molorchus</taxon>
    </lineage>
</organism>
<sequence length="178" mass="20262">MSEAFLTADAALMVLVNITQGLVVYPKVIERRINQELPFMSAENIIMAMVKKGGNRQECHEKIRILSQEAGAQVKQHGKDNDFLDRVRADSYFAPVLDELDSLLDPSTYIGRADQQVREFFGRGKIPRSQQKTGCSLIHSYKKEIISIANLCYLFTDSFVQLEIRKLNEENGYVLTFI</sequence>